<organism evidence="1">
    <name type="scientific">Bacteroides intestinalis</name>
    <dbReference type="NCBI Taxonomy" id="329854"/>
    <lineage>
        <taxon>Bacteria</taxon>
        <taxon>Pseudomonadati</taxon>
        <taxon>Bacteroidota</taxon>
        <taxon>Bacteroidia</taxon>
        <taxon>Bacteroidales</taxon>
        <taxon>Bacteroidaceae</taxon>
        <taxon>Bacteroides</taxon>
    </lineage>
</organism>
<proteinExistence type="predicted"/>
<protein>
    <submittedName>
        <fullName evidence="1">Uncharacterized protein</fullName>
    </submittedName>
</protein>
<name>A0A139LFM0_9BACE</name>
<evidence type="ECO:0000313" key="2">
    <source>
        <dbReference type="Proteomes" id="UP000070319"/>
    </source>
</evidence>
<reference evidence="1 2" key="1">
    <citation type="submission" date="2016-02" db="EMBL/GenBank/DDBJ databases">
        <authorList>
            <person name="Wen L."/>
            <person name="He K."/>
            <person name="Yang H."/>
        </authorList>
    </citation>
    <scope>NUCLEOTIDE SEQUENCE [LARGE SCALE GENOMIC DNA]</scope>
    <source>
        <strain evidence="1 2">KLE1704</strain>
    </source>
</reference>
<sequence length="41" mass="4818">MKFICFYVSLIKKARLSSFYHLLDYSCHTFLLSLGLKIGLF</sequence>
<dbReference type="Proteomes" id="UP000070319">
    <property type="component" value="Unassembled WGS sequence"/>
</dbReference>
<comment type="caution">
    <text evidence="1">The sequence shown here is derived from an EMBL/GenBank/DDBJ whole genome shotgun (WGS) entry which is preliminary data.</text>
</comment>
<dbReference type="EMBL" id="LTDF01000084">
    <property type="protein sequence ID" value="KXT50237.1"/>
    <property type="molecule type" value="Genomic_DNA"/>
</dbReference>
<dbReference type="AlphaFoldDB" id="A0A139LFM0"/>
<gene>
    <name evidence="1" type="ORF">HMPREF2531_02341</name>
</gene>
<accession>A0A139LFM0</accession>
<evidence type="ECO:0000313" key="1">
    <source>
        <dbReference type="EMBL" id="KXT50237.1"/>
    </source>
</evidence>
<dbReference type="PATRIC" id="fig|329854.7.peg.2385"/>